<dbReference type="OrthoDB" id="10257739at2759"/>
<dbReference type="GO" id="GO:0003712">
    <property type="term" value="F:transcription coregulator activity"/>
    <property type="evidence" value="ECO:0007669"/>
    <property type="project" value="InterPro"/>
</dbReference>
<evidence type="ECO:0000313" key="10">
    <source>
        <dbReference type="Proteomes" id="UP000663699"/>
    </source>
</evidence>
<keyword evidence="5 8" id="KW-0010">Activator</keyword>
<comment type="similarity">
    <text evidence="2 8">Belongs to the Mediator complex subunit 31 family.</text>
</comment>
<keyword evidence="10" id="KW-1185">Reference proteome</keyword>
<evidence type="ECO:0000256" key="6">
    <source>
        <dbReference type="ARBA" id="ARBA00023163"/>
    </source>
</evidence>
<dbReference type="PANTHER" id="PTHR13186">
    <property type="entry name" value="MEDIATOR OF RNA POLYMERASE II TRANSCRIPTION SUBUNIT 31"/>
    <property type="match status" value="1"/>
</dbReference>
<evidence type="ECO:0000256" key="2">
    <source>
        <dbReference type="ARBA" id="ARBA00006378"/>
    </source>
</evidence>
<dbReference type="Proteomes" id="UP000663699">
    <property type="component" value="Chromosome 6"/>
</dbReference>
<keyword evidence="6 8" id="KW-0804">Transcription</keyword>
<dbReference type="GO" id="GO:0006355">
    <property type="term" value="P:regulation of DNA-templated transcription"/>
    <property type="evidence" value="ECO:0007669"/>
    <property type="project" value="InterPro"/>
</dbReference>
<dbReference type="Pfam" id="PF05669">
    <property type="entry name" value="Med31"/>
    <property type="match status" value="1"/>
</dbReference>
<evidence type="ECO:0000256" key="5">
    <source>
        <dbReference type="ARBA" id="ARBA00023159"/>
    </source>
</evidence>
<organism evidence="9 10">
    <name type="scientific">Pneumocystis wakefieldiae</name>
    <dbReference type="NCBI Taxonomy" id="38082"/>
    <lineage>
        <taxon>Eukaryota</taxon>
        <taxon>Fungi</taxon>
        <taxon>Dikarya</taxon>
        <taxon>Ascomycota</taxon>
        <taxon>Taphrinomycotina</taxon>
        <taxon>Pneumocystomycetes</taxon>
        <taxon>Pneumocystaceae</taxon>
        <taxon>Pneumocystis</taxon>
    </lineage>
</organism>
<reference evidence="9" key="1">
    <citation type="submission" date="2020-06" db="EMBL/GenBank/DDBJ databases">
        <title>Genomes of multiple members of Pneumocystis genus reveal paths to human pathogen Pneumocystis jirovecii.</title>
        <authorList>
            <person name="Cisse O.H."/>
            <person name="Ma L."/>
            <person name="Dekker J."/>
            <person name="Khil P."/>
            <person name="Jo J."/>
            <person name="Brenchley J."/>
            <person name="Blair R."/>
            <person name="Pahar B."/>
            <person name="Chabe M."/>
            <person name="Van Rompay K.A."/>
            <person name="Keesler R."/>
            <person name="Sukura A."/>
            <person name="Hirsch V."/>
            <person name="Kutty G."/>
            <person name="Liu Y."/>
            <person name="Peng L."/>
            <person name="Chen J."/>
            <person name="Song J."/>
            <person name="Weissenbacher-Lang C."/>
            <person name="Xu J."/>
            <person name="Upham N.S."/>
            <person name="Stajich J.E."/>
            <person name="Cuomo C.A."/>
            <person name="Cushion M.T."/>
            <person name="Kovacs J.A."/>
        </authorList>
    </citation>
    <scope>NUCLEOTIDE SEQUENCE</scope>
    <source>
        <strain evidence="9">2A</strain>
    </source>
</reference>
<keyword evidence="7 8" id="KW-0539">Nucleus</keyword>
<evidence type="ECO:0000256" key="7">
    <source>
        <dbReference type="ARBA" id="ARBA00023242"/>
    </source>
</evidence>
<protein>
    <recommendedName>
        <fullName evidence="3 8">Mediator of RNA polymerase II transcription subunit 31</fullName>
    </recommendedName>
</protein>
<gene>
    <name evidence="9" type="ORF">MERGE_002714</name>
</gene>
<comment type="subcellular location">
    <subcellularLocation>
        <location evidence="1 8">Nucleus</location>
    </subcellularLocation>
</comment>
<comment type="function">
    <text evidence="8">Component of the Mediator complex, a coactivator involved in the regulated transcription of nearly all RNA polymerase II-dependent genes. Mediator functions as a bridge to convey information from gene-specific regulatory proteins to the basal RNA polymerase II transcription machinery. Mediator is recruited to promoters by direct interactions with regulatory proteins and serves as a scaffold for the assembly of a functional preinitiation complex with RNA polymerase II and the general transcription factors.</text>
</comment>
<dbReference type="AlphaFoldDB" id="A0A899FYN8"/>
<evidence type="ECO:0000313" key="9">
    <source>
        <dbReference type="EMBL" id="QSL65404.1"/>
    </source>
</evidence>
<evidence type="ECO:0000256" key="8">
    <source>
        <dbReference type="RuleBase" id="RU364129"/>
    </source>
</evidence>
<evidence type="ECO:0000256" key="3">
    <source>
        <dbReference type="ARBA" id="ARBA00019660"/>
    </source>
</evidence>
<accession>A0A899FYN8</accession>
<dbReference type="EMBL" id="CP054537">
    <property type="protein sequence ID" value="QSL65404.1"/>
    <property type="molecule type" value="Genomic_DNA"/>
</dbReference>
<dbReference type="InterPro" id="IPR008831">
    <property type="entry name" value="Mediator_Med31"/>
</dbReference>
<keyword evidence="4 8" id="KW-0805">Transcription regulation</keyword>
<dbReference type="Gene3D" id="1.10.10.1340">
    <property type="entry name" value="Mediator of RNA polymerase II, submodule Med31 (Soh1)"/>
    <property type="match status" value="1"/>
</dbReference>
<name>A0A899FYN8_9ASCO</name>
<evidence type="ECO:0000256" key="4">
    <source>
        <dbReference type="ARBA" id="ARBA00023015"/>
    </source>
</evidence>
<evidence type="ECO:0000256" key="1">
    <source>
        <dbReference type="ARBA" id="ARBA00004123"/>
    </source>
</evidence>
<dbReference type="GO" id="GO:0016592">
    <property type="term" value="C:mediator complex"/>
    <property type="evidence" value="ECO:0007669"/>
    <property type="project" value="InterPro"/>
</dbReference>
<proteinExistence type="inferred from homology"/>
<dbReference type="InterPro" id="IPR038089">
    <property type="entry name" value="Med31_sf"/>
</dbReference>
<sequence length="142" mass="17277">MDNNDDLLDNALELQRFEQELEFVQCLASPWYLNFLAQSKYLSCPVFLNYLKYLEYWRRPEYAQFLTYPICLYHLTLLNDERFRVDISREDLARRMNDEIYYQWLDGQLIANEVDTKMNESEIELKECKIKGKIIKSVEFYL</sequence>
<comment type="subunit">
    <text evidence="8">Component of the Mediator complex.</text>
</comment>